<reference evidence="2 3" key="1">
    <citation type="journal article" date="2024" name="Front Chem Biol">
        <title>Unveiling the potential of Daldinia eschscholtzii MFLUCC 19-0629 through bioactivity and bioinformatics studies for enhanced sustainable agriculture production.</title>
        <authorList>
            <person name="Brooks S."/>
            <person name="Weaver J.A."/>
            <person name="Klomchit A."/>
            <person name="Alharthi S.A."/>
            <person name="Onlamun T."/>
            <person name="Nurani R."/>
            <person name="Vong T.K."/>
            <person name="Alberti F."/>
            <person name="Greco C."/>
        </authorList>
    </citation>
    <scope>NUCLEOTIDE SEQUENCE [LARGE SCALE GENOMIC DNA]</scope>
    <source>
        <strain evidence="2">MFLUCC 19-0629</strain>
    </source>
</reference>
<dbReference type="PANTHER" id="PTHR40036">
    <property type="entry name" value="MACROCIN O-METHYLTRANSFERASE"/>
    <property type="match status" value="1"/>
</dbReference>
<evidence type="ECO:0000256" key="1">
    <source>
        <dbReference type="SAM" id="MobiDB-lite"/>
    </source>
</evidence>
<evidence type="ECO:0000313" key="2">
    <source>
        <dbReference type="EMBL" id="KAK6948115.1"/>
    </source>
</evidence>
<comment type="caution">
    <text evidence="2">The sequence shown here is derived from an EMBL/GenBank/DDBJ whole genome shotgun (WGS) entry which is preliminary data.</text>
</comment>
<dbReference type="AlphaFoldDB" id="A0AAX6M6H2"/>
<dbReference type="Proteomes" id="UP001369815">
    <property type="component" value="Unassembled WGS sequence"/>
</dbReference>
<dbReference type="Pfam" id="PF13578">
    <property type="entry name" value="Methyltransf_24"/>
    <property type="match status" value="1"/>
</dbReference>
<organism evidence="2 3">
    <name type="scientific">Daldinia eschscholtzii</name>
    <dbReference type="NCBI Taxonomy" id="292717"/>
    <lineage>
        <taxon>Eukaryota</taxon>
        <taxon>Fungi</taxon>
        <taxon>Dikarya</taxon>
        <taxon>Ascomycota</taxon>
        <taxon>Pezizomycotina</taxon>
        <taxon>Sordariomycetes</taxon>
        <taxon>Xylariomycetidae</taxon>
        <taxon>Xylariales</taxon>
        <taxon>Hypoxylaceae</taxon>
        <taxon>Daldinia</taxon>
    </lineage>
</organism>
<keyword evidence="3" id="KW-1185">Reference proteome</keyword>
<feature type="region of interest" description="Disordered" evidence="1">
    <location>
        <begin position="1"/>
        <end position="22"/>
    </location>
</feature>
<dbReference type="SUPFAM" id="SSF53335">
    <property type="entry name" value="S-adenosyl-L-methionine-dependent methyltransferases"/>
    <property type="match status" value="1"/>
</dbReference>
<protein>
    <recommendedName>
        <fullName evidence="4">Class I SAM-dependent methyltransferase</fullName>
    </recommendedName>
</protein>
<gene>
    <name evidence="2" type="ORF">Daesc_009879</name>
</gene>
<dbReference type="PANTHER" id="PTHR40036:SF1">
    <property type="entry name" value="MACROCIN O-METHYLTRANSFERASE"/>
    <property type="match status" value="1"/>
</dbReference>
<name>A0AAX6M6H2_9PEZI</name>
<sequence length="311" mass="35420">MRPPVTQQTVAPDTSRSSSLMAESAANITTPTKKHNILVTSPRVRVSFGTRLWSRLRTYVSNVVDETVQSRVEVRFEKHEEWLATRLDNILESRNKADHRNRRDIYEAAWRDAALSSARFVNKHLRDAMPYYDKYKTLQHAIDEAPKEGMALEFGVYQGTTLGKIAASRSGGVYGFDSFEGLPETWRWEFRRGVFAVEAPPEIPGAELVVGWFDKTLAPFLAEHPGPIALLHIDSDLYSSAVTVLEHCGPRLVAGSIVIFDEYFNFPGWENDEHRAWHEYVERTGTRFSWLAFTADDEQVVVRIDDPGHRP</sequence>
<dbReference type="Gene3D" id="3.40.50.150">
    <property type="entry name" value="Vaccinia Virus protein VP39"/>
    <property type="match status" value="1"/>
</dbReference>
<dbReference type="EMBL" id="JBANMG010000010">
    <property type="protein sequence ID" value="KAK6948115.1"/>
    <property type="molecule type" value="Genomic_DNA"/>
</dbReference>
<proteinExistence type="predicted"/>
<evidence type="ECO:0000313" key="3">
    <source>
        <dbReference type="Proteomes" id="UP001369815"/>
    </source>
</evidence>
<evidence type="ECO:0008006" key="4">
    <source>
        <dbReference type="Google" id="ProtNLM"/>
    </source>
</evidence>
<dbReference type="InterPro" id="IPR029063">
    <property type="entry name" value="SAM-dependent_MTases_sf"/>
</dbReference>
<dbReference type="InterPro" id="IPR008884">
    <property type="entry name" value="TylF_MeTrfase"/>
</dbReference>
<accession>A0AAX6M6H2</accession>